<evidence type="ECO:0000256" key="3">
    <source>
        <dbReference type="ARBA" id="ARBA00022452"/>
    </source>
</evidence>
<proteinExistence type="inferred from homology"/>
<evidence type="ECO:0000256" key="7">
    <source>
        <dbReference type="ARBA" id="ARBA00023237"/>
    </source>
</evidence>
<keyword evidence="13" id="KW-1185">Reference proteome</keyword>
<dbReference type="Gene3D" id="2.40.170.20">
    <property type="entry name" value="TonB-dependent receptor, beta-barrel domain"/>
    <property type="match status" value="1"/>
</dbReference>
<evidence type="ECO:0000256" key="6">
    <source>
        <dbReference type="ARBA" id="ARBA00023136"/>
    </source>
</evidence>
<dbReference type="InterPro" id="IPR037066">
    <property type="entry name" value="Plug_dom_sf"/>
</dbReference>
<comment type="subcellular location">
    <subcellularLocation>
        <location evidence="1 8">Cell outer membrane</location>
        <topology evidence="1 8">Multi-pass membrane protein</topology>
    </subcellularLocation>
</comment>
<evidence type="ECO:0000313" key="13">
    <source>
        <dbReference type="Proteomes" id="UP000615593"/>
    </source>
</evidence>
<keyword evidence="12" id="KW-0675">Receptor</keyword>
<dbReference type="Proteomes" id="UP000615593">
    <property type="component" value="Unassembled WGS sequence"/>
</dbReference>
<keyword evidence="3 8" id="KW-1134">Transmembrane beta strand</keyword>
<evidence type="ECO:0000256" key="5">
    <source>
        <dbReference type="ARBA" id="ARBA00023077"/>
    </source>
</evidence>
<evidence type="ECO:0000259" key="10">
    <source>
        <dbReference type="Pfam" id="PF00593"/>
    </source>
</evidence>
<comment type="similarity">
    <text evidence="8 9">Belongs to the TonB-dependent receptor family.</text>
</comment>
<dbReference type="PROSITE" id="PS52016">
    <property type="entry name" value="TONB_DEPENDENT_REC_3"/>
    <property type="match status" value="1"/>
</dbReference>
<comment type="caution">
    <text evidence="12">The sequence shown here is derived from an EMBL/GenBank/DDBJ whole genome shotgun (WGS) entry which is preliminary data.</text>
</comment>
<dbReference type="Gene3D" id="2.170.130.10">
    <property type="entry name" value="TonB-dependent receptor, plug domain"/>
    <property type="match status" value="1"/>
</dbReference>
<dbReference type="PANTHER" id="PTHR30069">
    <property type="entry name" value="TONB-DEPENDENT OUTER MEMBRANE RECEPTOR"/>
    <property type="match status" value="1"/>
</dbReference>
<evidence type="ECO:0000256" key="4">
    <source>
        <dbReference type="ARBA" id="ARBA00022692"/>
    </source>
</evidence>
<dbReference type="Gene3D" id="2.60.40.1120">
    <property type="entry name" value="Carboxypeptidase-like, regulatory domain"/>
    <property type="match status" value="1"/>
</dbReference>
<dbReference type="Pfam" id="PF07715">
    <property type="entry name" value="Plug"/>
    <property type="match status" value="1"/>
</dbReference>
<dbReference type="Pfam" id="PF13715">
    <property type="entry name" value="CarbopepD_reg_2"/>
    <property type="match status" value="1"/>
</dbReference>
<dbReference type="InterPro" id="IPR012910">
    <property type="entry name" value="Plug_dom"/>
</dbReference>
<dbReference type="SUPFAM" id="SSF56935">
    <property type="entry name" value="Porins"/>
    <property type="match status" value="1"/>
</dbReference>
<sequence length="774" mass="85686">MLSYSQQKTTIKGSITSVGKPIPFANISIENSTLGTSADLEGNFVLEIEPGTYTLKIQAVGFKTEQKTILTENYKNQPLNIELQEDMLGLDDVVISATRNRVNVKKTPVVVNVLSPKLFYATQSIAVAESLNYQPGVRVETNCQNCGFTQVRLNGLDGSYTQVLINSRAVFSALNSVYGLEQIPTSILDRIEVVRSGGSALYGSNAIAGTVNIITKDPILNSWEIATNFGIIDGQSTDRVFNANATVVSEDLNSGITVYGMKRDRDSYDANNDGFSELTELTNTSLGTKSFFKPNENSKITLDLTAIEEYRRGGDRLDLAPHLTDITEELDHNTLMGGLTYEFSNAEKTNNYSIYISGQHTHRKSFYGGLGGGRTAQDSITAANAYGNTDDLAILVGGQFTRYFNNNDVLTVGAEYNLNRTEDNIAGYNRFIDQKVNSIGTFAQYEWNPSEVFSALVGTRLDHVNVEGNYNIQQVNRTSNIDQTVLSPRFTLLYNFAENWRLRGGYARGFRAPQAFNEDLHISSVGGEPQFVILSEDLETEYSNAFTASLNYSKNFKKLQTNFLLEGFYTDLENPFITVSTGATLPNGSILEEVRNGSGAYVAGTNFEMGISPSSKFTFQMGGTIQQSKYREGQVLFQADGNNPAETNIVIEDFVRNPTIYGYLNTNLRVFKESSIDVTGTYTGKMTVPLVVSDSGFLQLNESDPFFDLNIKLNHHLDLSENLQMNIFTGFKNILNSYQDDFDTGATRDSDYVYGPSLPRTFFFGIKFGNLHNL</sequence>
<feature type="domain" description="TonB-dependent receptor-like beta-barrel" evidence="10">
    <location>
        <begin position="293"/>
        <end position="626"/>
    </location>
</feature>
<keyword evidence="6 8" id="KW-0472">Membrane</keyword>
<dbReference type="EMBL" id="BMWY01000001">
    <property type="protein sequence ID" value="GGZ43743.1"/>
    <property type="molecule type" value="Genomic_DNA"/>
</dbReference>
<evidence type="ECO:0000259" key="11">
    <source>
        <dbReference type="Pfam" id="PF07715"/>
    </source>
</evidence>
<dbReference type="Pfam" id="PF00593">
    <property type="entry name" value="TonB_dep_Rec_b-barrel"/>
    <property type="match status" value="1"/>
</dbReference>
<dbReference type="SUPFAM" id="SSF49464">
    <property type="entry name" value="Carboxypeptidase regulatory domain-like"/>
    <property type="match status" value="1"/>
</dbReference>
<dbReference type="InterPro" id="IPR036942">
    <property type="entry name" value="Beta-barrel_TonB_sf"/>
</dbReference>
<feature type="domain" description="TonB-dependent receptor plug" evidence="11">
    <location>
        <begin position="104"/>
        <end position="210"/>
    </location>
</feature>
<reference evidence="13" key="1">
    <citation type="journal article" date="2019" name="Int. J. Syst. Evol. Microbiol.">
        <title>The Global Catalogue of Microorganisms (GCM) 10K type strain sequencing project: providing services to taxonomists for standard genome sequencing and annotation.</title>
        <authorList>
            <consortium name="The Broad Institute Genomics Platform"/>
            <consortium name="The Broad Institute Genome Sequencing Center for Infectious Disease"/>
            <person name="Wu L."/>
            <person name="Ma J."/>
        </authorList>
    </citation>
    <scope>NUCLEOTIDE SEQUENCE [LARGE SCALE GENOMIC DNA]</scope>
    <source>
        <strain evidence="13">KCTC 12708</strain>
    </source>
</reference>
<dbReference type="InterPro" id="IPR000531">
    <property type="entry name" value="Beta-barrel_TonB"/>
</dbReference>
<accession>A0ABQ3BGH2</accession>
<keyword evidence="7 8" id="KW-0998">Cell outer membrane</keyword>
<evidence type="ECO:0000256" key="1">
    <source>
        <dbReference type="ARBA" id="ARBA00004571"/>
    </source>
</evidence>
<name>A0ABQ3BGH2_9FLAO</name>
<dbReference type="InterPro" id="IPR039426">
    <property type="entry name" value="TonB-dep_rcpt-like"/>
</dbReference>
<dbReference type="PANTHER" id="PTHR30069:SF57">
    <property type="entry name" value="TONB-DEPENDENT RECEPTOR"/>
    <property type="match status" value="1"/>
</dbReference>
<protein>
    <submittedName>
        <fullName evidence="12">TonB-dependent receptor</fullName>
    </submittedName>
</protein>
<evidence type="ECO:0000256" key="2">
    <source>
        <dbReference type="ARBA" id="ARBA00022448"/>
    </source>
</evidence>
<gene>
    <name evidence="12" type="ORF">GCM10008088_00850</name>
</gene>
<evidence type="ECO:0000256" key="8">
    <source>
        <dbReference type="PROSITE-ProRule" id="PRU01360"/>
    </source>
</evidence>
<keyword evidence="5 9" id="KW-0798">TonB box</keyword>
<evidence type="ECO:0000313" key="12">
    <source>
        <dbReference type="EMBL" id="GGZ43743.1"/>
    </source>
</evidence>
<organism evidence="12 13">
    <name type="scientific">Mesonia mobilis</name>
    <dbReference type="NCBI Taxonomy" id="369791"/>
    <lineage>
        <taxon>Bacteria</taxon>
        <taxon>Pseudomonadati</taxon>
        <taxon>Bacteroidota</taxon>
        <taxon>Flavobacteriia</taxon>
        <taxon>Flavobacteriales</taxon>
        <taxon>Flavobacteriaceae</taxon>
        <taxon>Mesonia</taxon>
    </lineage>
</organism>
<dbReference type="InterPro" id="IPR008969">
    <property type="entry name" value="CarboxyPept-like_regulatory"/>
</dbReference>
<keyword evidence="4 8" id="KW-0812">Transmembrane</keyword>
<evidence type="ECO:0000256" key="9">
    <source>
        <dbReference type="RuleBase" id="RU003357"/>
    </source>
</evidence>
<keyword evidence="2 8" id="KW-0813">Transport</keyword>